<dbReference type="RefSeq" id="WP_049712275.1">
    <property type="nucleotide sequence ID" value="NZ_CP011507.1"/>
</dbReference>
<reference evidence="2 3" key="1">
    <citation type="journal article" date="2015" name="Genome Announc.">
        <title>Complete Genome Sequence of the Rhizobacterium Pseudomonas trivialis Strain IHBB745 with Multiple Plant Growth-Promoting Activities and Tolerance to Desiccation and Alkalinity.</title>
        <authorList>
            <person name="Gulati A."/>
            <person name="Swarnkar M.K."/>
            <person name="Vyas P."/>
            <person name="Rahi P."/>
            <person name="Thakur R."/>
            <person name="Thakur N."/>
            <person name="Singh A.K."/>
        </authorList>
    </citation>
    <scope>NUCLEOTIDE SEQUENCE [LARGE SCALE GENOMIC DNA]</scope>
    <source>
        <strain evidence="3">745</strain>
    </source>
</reference>
<gene>
    <name evidence="2" type="ORF">AA957_23355</name>
</gene>
<name>A0A0H5ACT6_9PSED</name>
<feature type="transmembrane region" description="Helical" evidence="1">
    <location>
        <begin position="95"/>
        <end position="119"/>
    </location>
</feature>
<accession>A0A0H5ACT6</accession>
<feature type="transmembrane region" description="Helical" evidence="1">
    <location>
        <begin position="12"/>
        <end position="33"/>
    </location>
</feature>
<sequence length="172" mass="19197">MQESRNLKGLRGWLILVGIGLFATAFHLIKMLLEVHYSIFAEGTFTALTTQASSLYNPLWGPILISETLINALMAATYAYLIYLFCTKHYLFPKVYIAAVVVSAIFIPLDAWACSLVLADQPIFDITTAKEMVRALIGLCVWVPYMLVSKRVKATFVERRPESGDTLTTANL</sequence>
<evidence type="ECO:0008006" key="4">
    <source>
        <dbReference type="Google" id="ProtNLM"/>
    </source>
</evidence>
<protein>
    <recommendedName>
        <fullName evidence="4">DUF2569 domain-containing protein</fullName>
    </recommendedName>
</protein>
<dbReference type="AlphaFoldDB" id="A0A0H5ACT6"/>
<evidence type="ECO:0000256" key="1">
    <source>
        <dbReference type="SAM" id="Phobius"/>
    </source>
</evidence>
<dbReference type="PATRIC" id="fig|200450.3.peg.4807"/>
<dbReference type="OrthoDB" id="9155572at2"/>
<evidence type="ECO:0000313" key="3">
    <source>
        <dbReference type="Proteomes" id="UP000036608"/>
    </source>
</evidence>
<reference evidence="3" key="2">
    <citation type="submission" date="2015-05" db="EMBL/GenBank/DDBJ databases">
        <authorList>
            <person name="Swarnkar M.K."/>
            <person name="Vyas P."/>
            <person name="Rahi P."/>
            <person name="Thakur R."/>
            <person name="Thakur N."/>
            <person name="Singh A.K."/>
            <person name="Gulati A."/>
        </authorList>
    </citation>
    <scope>NUCLEOTIDE SEQUENCE [LARGE SCALE GENOMIC DNA]</scope>
    <source>
        <strain evidence="3">745</strain>
    </source>
</reference>
<keyword evidence="1" id="KW-1133">Transmembrane helix</keyword>
<dbReference type="EMBL" id="CP011507">
    <property type="protein sequence ID" value="AKS08944.1"/>
    <property type="molecule type" value="Genomic_DNA"/>
</dbReference>
<evidence type="ECO:0000313" key="2">
    <source>
        <dbReference type="EMBL" id="AKS08944.1"/>
    </source>
</evidence>
<dbReference type="InterPro" id="IPR019690">
    <property type="entry name" value="DUF2569"/>
</dbReference>
<dbReference type="Proteomes" id="UP000036608">
    <property type="component" value="Chromosome"/>
</dbReference>
<organism evidence="2 3">
    <name type="scientific">Pseudomonas trivialis</name>
    <dbReference type="NCBI Taxonomy" id="200450"/>
    <lineage>
        <taxon>Bacteria</taxon>
        <taxon>Pseudomonadati</taxon>
        <taxon>Pseudomonadota</taxon>
        <taxon>Gammaproteobacteria</taxon>
        <taxon>Pseudomonadales</taxon>
        <taxon>Pseudomonadaceae</taxon>
        <taxon>Pseudomonas</taxon>
    </lineage>
</organism>
<keyword evidence="1" id="KW-0812">Transmembrane</keyword>
<dbReference type="KEGG" id="ptv:AA957_23355"/>
<keyword evidence="1" id="KW-0472">Membrane</keyword>
<feature type="transmembrane region" description="Helical" evidence="1">
    <location>
        <begin position="59"/>
        <end position="83"/>
    </location>
</feature>
<proteinExistence type="predicted"/>
<dbReference type="Pfam" id="PF10754">
    <property type="entry name" value="DUF2569"/>
    <property type="match status" value="1"/>
</dbReference>
<feature type="transmembrane region" description="Helical" evidence="1">
    <location>
        <begin position="131"/>
        <end position="148"/>
    </location>
</feature>